<protein>
    <submittedName>
        <fullName evidence="1">Uncharacterized protein</fullName>
    </submittedName>
</protein>
<evidence type="ECO:0000313" key="1">
    <source>
        <dbReference type="EMBL" id="MBB5754748.1"/>
    </source>
</evidence>
<reference evidence="1 2" key="1">
    <citation type="submission" date="2020-08" db="EMBL/GenBank/DDBJ databases">
        <title>Genomic Encyclopedia of Type Strains, Phase IV (KMG-IV): sequencing the most valuable type-strain genomes for metagenomic binning, comparative biology and taxonomic classification.</title>
        <authorList>
            <person name="Goeker M."/>
        </authorList>
    </citation>
    <scope>NUCLEOTIDE SEQUENCE [LARGE SCALE GENOMIC DNA]</scope>
    <source>
        <strain evidence="1 2">DSM 16268</strain>
    </source>
</reference>
<dbReference type="RefSeq" id="WP_183858187.1">
    <property type="nucleotide sequence ID" value="NZ_JACHOO010000010.1"/>
</dbReference>
<accession>A0A7W9L3N9</accession>
<dbReference type="AlphaFoldDB" id="A0A7W9L3N9"/>
<gene>
    <name evidence="1" type="ORF">GGQ63_003840</name>
</gene>
<proteinExistence type="predicted"/>
<sequence>MPAGLLERWLLRSDGRPRKPLRKLLFHSNGKPRGMFRRFVLDDAGHPRLYLRRWMTSRAYRDLPRAVPVVVSRGPANRPLSPREQYFLGRLAAERRRAAPDAARS</sequence>
<dbReference type="Proteomes" id="UP000523821">
    <property type="component" value="Unassembled WGS sequence"/>
</dbReference>
<organism evidence="1 2">
    <name type="scientific">Prosthecomicrobium pneumaticum</name>
    <dbReference type="NCBI Taxonomy" id="81895"/>
    <lineage>
        <taxon>Bacteria</taxon>
        <taxon>Pseudomonadati</taxon>
        <taxon>Pseudomonadota</taxon>
        <taxon>Alphaproteobacteria</taxon>
        <taxon>Hyphomicrobiales</taxon>
        <taxon>Kaistiaceae</taxon>
        <taxon>Prosthecomicrobium</taxon>
    </lineage>
</organism>
<dbReference type="EMBL" id="JACHOO010000010">
    <property type="protein sequence ID" value="MBB5754748.1"/>
    <property type="molecule type" value="Genomic_DNA"/>
</dbReference>
<comment type="caution">
    <text evidence="1">The sequence shown here is derived from an EMBL/GenBank/DDBJ whole genome shotgun (WGS) entry which is preliminary data.</text>
</comment>
<keyword evidence="2" id="KW-1185">Reference proteome</keyword>
<name>A0A7W9L3N9_9HYPH</name>
<evidence type="ECO:0000313" key="2">
    <source>
        <dbReference type="Proteomes" id="UP000523821"/>
    </source>
</evidence>